<evidence type="ECO:0000256" key="1">
    <source>
        <dbReference type="ARBA" id="ARBA00023125"/>
    </source>
</evidence>
<dbReference type="PANTHER" id="PTHR30055">
    <property type="entry name" value="HTH-TYPE TRANSCRIPTIONAL REGULATOR RUTR"/>
    <property type="match status" value="1"/>
</dbReference>
<evidence type="ECO:0000256" key="2">
    <source>
        <dbReference type="PROSITE-ProRule" id="PRU00335"/>
    </source>
</evidence>
<dbReference type="RefSeq" id="WP_149307654.1">
    <property type="nucleotide sequence ID" value="NZ_SRSD01000006.1"/>
</dbReference>
<accession>A0A5A9XEF0</accession>
<dbReference type="PRINTS" id="PR00455">
    <property type="entry name" value="HTHTETR"/>
</dbReference>
<gene>
    <name evidence="4" type="ORF">ET418_10935</name>
</gene>
<keyword evidence="5" id="KW-1185">Reference proteome</keyword>
<dbReference type="PROSITE" id="PS50977">
    <property type="entry name" value="HTH_TETR_2"/>
    <property type="match status" value="1"/>
</dbReference>
<protein>
    <submittedName>
        <fullName evidence="4">TetR/AcrR family transcriptional regulator</fullName>
    </submittedName>
</protein>
<dbReference type="PANTHER" id="PTHR30055:SF207">
    <property type="entry name" value="HTH-TYPE TRANSCRIPTIONAL REPRESSOR FATR"/>
    <property type="match status" value="1"/>
</dbReference>
<dbReference type="AlphaFoldDB" id="A0A5A9XEF0"/>
<dbReference type="InterPro" id="IPR023772">
    <property type="entry name" value="DNA-bd_HTH_TetR-type_CS"/>
</dbReference>
<dbReference type="InterPro" id="IPR001647">
    <property type="entry name" value="HTH_TetR"/>
</dbReference>
<dbReference type="PROSITE" id="PS01081">
    <property type="entry name" value="HTH_TETR_1"/>
    <property type="match status" value="1"/>
</dbReference>
<dbReference type="SUPFAM" id="SSF46689">
    <property type="entry name" value="Homeodomain-like"/>
    <property type="match status" value="1"/>
</dbReference>
<dbReference type="EMBL" id="SRSD01000006">
    <property type="protein sequence ID" value="KAA0891290.1"/>
    <property type="molecule type" value="Genomic_DNA"/>
</dbReference>
<evidence type="ECO:0000313" key="4">
    <source>
        <dbReference type="EMBL" id="KAA0891290.1"/>
    </source>
</evidence>
<name>A0A5A9XEF0_9BACT</name>
<dbReference type="Proteomes" id="UP000324298">
    <property type="component" value="Unassembled WGS sequence"/>
</dbReference>
<feature type="DNA-binding region" description="H-T-H motif" evidence="2">
    <location>
        <begin position="25"/>
        <end position="44"/>
    </location>
</feature>
<keyword evidence="1 2" id="KW-0238">DNA-binding</keyword>
<dbReference type="OrthoDB" id="6430772at2"/>
<dbReference type="GO" id="GO:0003700">
    <property type="term" value="F:DNA-binding transcription factor activity"/>
    <property type="evidence" value="ECO:0007669"/>
    <property type="project" value="TreeGrafter"/>
</dbReference>
<proteinExistence type="predicted"/>
<sequence length="189" mass="21539">MSCKRDDIFNAARKLIAECGFHGASVSLIADRAGVGAGTIYLYFKSKDILINELYRDIEKRVSAFILKSYPETGPIRERFIHLGTRLITYFIANPLDFRYGEQFYNSPYGTAFRRDRIMGEPGKRTVYNDLFEQGVAQQVLKDLPFFVIDSLAFGPLLAVMRDHILGFITLDKPLIEEVVAASWDSVRR</sequence>
<dbReference type="Pfam" id="PF00440">
    <property type="entry name" value="TetR_N"/>
    <property type="match status" value="1"/>
</dbReference>
<dbReference type="Pfam" id="PF22604">
    <property type="entry name" value="TetR_HI_0893_C"/>
    <property type="match status" value="1"/>
</dbReference>
<dbReference type="InterPro" id="IPR054422">
    <property type="entry name" value="TetR-like_HI_0893_C"/>
</dbReference>
<dbReference type="InterPro" id="IPR050109">
    <property type="entry name" value="HTH-type_TetR-like_transc_reg"/>
</dbReference>
<dbReference type="GO" id="GO:0000976">
    <property type="term" value="F:transcription cis-regulatory region binding"/>
    <property type="evidence" value="ECO:0007669"/>
    <property type="project" value="TreeGrafter"/>
</dbReference>
<dbReference type="Gene3D" id="1.10.357.10">
    <property type="entry name" value="Tetracycline Repressor, domain 2"/>
    <property type="match status" value="1"/>
</dbReference>
<evidence type="ECO:0000259" key="3">
    <source>
        <dbReference type="PROSITE" id="PS50977"/>
    </source>
</evidence>
<feature type="domain" description="HTH tetR-type" evidence="3">
    <location>
        <begin position="2"/>
        <end position="62"/>
    </location>
</feature>
<comment type="caution">
    <text evidence="4">The sequence shown here is derived from an EMBL/GenBank/DDBJ whole genome shotgun (WGS) entry which is preliminary data.</text>
</comment>
<organism evidence="4 5">
    <name type="scientific">Oryzomonas rubra</name>
    <dbReference type="NCBI Taxonomy" id="2509454"/>
    <lineage>
        <taxon>Bacteria</taxon>
        <taxon>Pseudomonadati</taxon>
        <taxon>Thermodesulfobacteriota</taxon>
        <taxon>Desulfuromonadia</taxon>
        <taxon>Geobacterales</taxon>
        <taxon>Geobacteraceae</taxon>
        <taxon>Oryzomonas</taxon>
    </lineage>
</organism>
<evidence type="ECO:0000313" key="5">
    <source>
        <dbReference type="Proteomes" id="UP000324298"/>
    </source>
</evidence>
<reference evidence="4 5" key="1">
    <citation type="submission" date="2019-04" db="EMBL/GenBank/DDBJ databases">
        <title>Geobacter ruber sp. nov., ferric-reducing bacteria isolated from paddy soil.</title>
        <authorList>
            <person name="Xu Z."/>
            <person name="Masuda Y."/>
            <person name="Itoh H."/>
            <person name="Senoo K."/>
        </authorList>
    </citation>
    <scope>NUCLEOTIDE SEQUENCE [LARGE SCALE GENOMIC DNA]</scope>
    <source>
        <strain evidence="4 5">Red88</strain>
    </source>
</reference>
<dbReference type="InterPro" id="IPR009057">
    <property type="entry name" value="Homeodomain-like_sf"/>
</dbReference>